<dbReference type="EMBL" id="AP008212">
    <property type="protein sequence ID" value="BAF20289.2"/>
    <property type="molecule type" value="Genomic_DNA"/>
</dbReference>
<reference evidence="2" key="5">
    <citation type="journal article" date="2008" name="Nucleic Acids Res.">
        <title>The Rice Annotation Project Database (RAP-DB): 2008 update.</title>
        <authorList>
            <consortium name="The Rice Annotation Project (RAP)"/>
            <person name="Tanaka T."/>
            <person name="Antonio B.A."/>
            <person name="Kikuchi S."/>
            <person name="Matsumoto T."/>
            <person name="Nagamura Y."/>
            <person name="Numa H."/>
            <person name="Sakai H."/>
            <person name="Wu J."/>
            <person name="Itoh T."/>
            <person name="Sasaki T."/>
            <person name="Aono R."/>
            <person name="Fujii Y."/>
            <person name="Habara T."/>
            <person name="Harada E."/>
            <person name="Kanno M."/>
            <person name="Kawahara Y."/>
            <person name="Kawashima H."/>
            <person name="Kubooka H."/>
            <person name="Matsuya A."/>
            <person name="Nakaoka H."/>
            <person name="Saichi N."/>
            <person name="Sanbonmatsu R."/>
            <person name="Sato Y."/>
            <person name="Shinso Y."/>
            <person name="Suzuki M."/>
            <person name="Takeda J."/>
            <person name="Tanino M."/>
            <person name="Todokoro F."/>
            <person name="Yamaguchi K."/>
            <person name="Yamamoto N."/>
            <person name="Yamasaki C."/>
            <person name="Imanishi T."/>
            <person name="Okido T."/>
            <person name="Tada M."/>
            <person name="Ikeo K."/>
            <person name="Tateno Y."/>
            <person name="Gojobori T."/>
            <person name="Lin Y.C."/>
            <person name="Wei F.J."/>
            <person name="Hsing Y.I."/>
            <person name="Zhao Q."/>
            <person name="Han B."/>
            <person name="Kramer M.R."/>
            <person name="McCombie R.W."/>
            <person name="Lonsdale D."/>
            <person name="O'Donovan C.C."/>
            <person name="Whitfield E.J."/>
            <person name="Apweiler R."/>
            <person name="Koyanagi K.O."/>
            <person name="Khurana J.P."/>
            <person name="Raghuvanshi S."/>
            <person name="Singh N.K."/>
            <person name="Tyagi A.K."/>
            <person name="Haberer G."/>
            <person name="Fujisawa M."/>
            <person name="Hosokawa S."/>
            <person name="Ito Y."/>
            <person name="Ikawa H."/>
            <person name="Shibata M."/>
            <person name="Yamamoto M."/>
            <person name="Bruskiewich R.M."/>
            <person name="Hoen D.R."/>
            <person name="Bureau TE."/>
            <person name="Namiki N."/>
            <person name="Ohyanagi H."/>
            <person name="Sakai Y."/>
            <person name="Nobushima S."/>
            <person name="Sakata K."/>
            <person name="Barrero R.A."/>
            <person name="Sato Y."/>
            <person name="Souvorov A."/>
            <person name="Smith-White B."/>
            <person name="Tatusova T."/>
            <person name="An S."/>
            <person name="An G."/>
            <person name="OOta S."/>
            <person name="Fuks G."/>
            <person name="Messing J."/>
            <person name="Christie K.R."/>
            <person name="Lieberherr D."/>
            <person name="Kim H."/>
            <person name="Zuccolo A."/>
            <person name="Wing R.A."/>
            <person name="Nobuta K."/>
            <person name="Green P.J."/>
            <person name="Lu C."/>
            <person name="Meyers BC."/>
            <person name="Chaparro C."/>
            <person name="Piegu B."/>
            <person name="Panaud O."/>
            <person name="Echeverria M."/>
        </authorList>
    </citation>
    <scope>NUCLEOTIDE SEQUENCE</scope>
</reference>
<reference evidence="1" key="1">
    <citation type="submission" date="2002-02" db="EMBL/GenBank/DDBJ databases">
        <title>Oryza sativa nipponbare(GA3) genomic DNA, chromosome 6, PAC clone:P0547F09.</title>
        <authorList>
            <person name="Sasaki T."/>
            <person name="Matsumoto T."/>
            <person name="Yamamoto K."/>
        </authorList>
    </citation>
    <scope>NUCLEOTIDE SEQUENCE</scope>
</reference>
<gene>
    <name evidence="2" type="ordered locus">Os06g0681000</name>
    <name evidence="1" type="ORF">P0547F09.10</name>
</gene>
<sequence length="65" mass="7168">MKKLGIIEEEEEANQEAVQEFEKLFDEPLPPHHVQAIAELLQIDMAAPLQPLPEVLPGVEVASPA</sequence>
<accession>Q0DA34</accession>
<reference evidence="2" key="3">
    <citation type="journal article" date="2006" name="Nucleic Acids Res.">
        <title>The Rice Annotation Project Database (RAP-DB): hub for Oryza sativa ssp. japonica genome information.</title>
        <authorList>
            <person name="Ohyanagi H."/>
            <person name="Tanaka T."/>
            <person name="Sakai H."/>
            <person name="Shigemoto Y."/>
            <person name="Yamaguchi K."/>
            <person name="Habara T."/>
            <person name="Fujii Y."/>
            <person name="Antonio B.A."/>
            <person name="Nagamura Y."/>
            <person name="Imanishi T."/>
            <person name="Ikeo K."/>
            <person name="Itoh T."/>
            <person name="Gojobori T."/>
            <person name="Sasaki T."/>
        </authorList>
    </citation>
    <scope>NUCLEOTIDE SEQUENCE</scope>
</reference>
<dbReference type="Proteomes" id="UP000000763">
    <property type="component" value="Chromosome 6"/>
</dbReference>
<accession>Q653Y2</accession>
<reference evidence="2" key="7">
    <citation type="submission" date="2012-08" db="EMBL/GenBank/DDBJ databases">
        <title>Oryza sativa nipponbare(GA3) genomic DNA, chromosome 6.</title>
        <authorList>
            <consortium name="IRGSP(International Rice Genome Sequencing Project)"/>
        </authorList>
    </citation>
    <scope>NUCLEOTIDE SEQUENCE</scope>
</reference>
<reference evidence="2 3" key="2">
    <citation type="journal article" date="2005" name="Nature">
        <title>The map-based sequence of the rice genome.</title>
        <authorList>
            <consortium name="International rice genome sequencing project (IRGSP)"/>
            <person name="Matsumoto T."/>
            <person name="Wu J."/>
            <person name="Kanamori H."/>
            <person name="Katayose Y."/>
            <person name="Fujisawa M."/>
            <person name="Namiki N."/>
            <person name="Mizuno H."/>
            <person name="Yamamoto K."/>
            <person name="Antonio B.A."/>
            <person name="Baba T."/>
            <person name="Sakata K."/>
            <person name="Nagamura Y."/>
            <person name="Aoki H."/>
            <person name="Arikawa K."/>
            <person name="Arita K."/>
            <person name="Bito T."/>
            <person name="Chiden Y."/>
            <person name="Fujitsuka N."/>
            <person name="Fukunaka R."/>
            <person name="Hamada M."/>
            <person name="Harada C."/>
            <person name="Hayashi A."/>
            <person name="Hijishita S."/>
            <person name="Honda M."/>
            <person name="Hosokawa S."/>
            <person name="Ichikawa Y."/>
            <person name="Idonuma A."/>
            <person name="Iijima M."/>
            <person name="Ikeda M."/>
            <person name="Ikeno M."/>
            <person name="Ito K."/>
            <person name="Ito S."/>
            <person name="Ito T."/>
            <person name="Ito Y."/>
            <person name="Ito Y."/>
            <person name="Iwabuchi A."/>
            <person name="Kamiya K."/>
            <person name="Karasawa W."/>
            <person name="Kurita K."/>
            <person name="Katagiri S."/>
            <person name="Kikuta A."/>
            <person name="Kobayashi H."/>
            <person name="Kobayashi N."/>
            <person name="Machita K."/>
            <person name="Maehara T."/>
            <person name="Masukawa M."/>
            <person name="Mizubayashi T."/>
            <person name="Mukai Y."/>
            <person name="Nagasaki H."/>
            <person name="Nagata Y."/>
            <person name="Naito S."/>
            <person name="Nakashima M."/>
            <person name="Nakama Y."/>
            <person name="Nakamichi Y."/>
            <person name="Nakamura M."/>
            <person name="Meguro A."/>
            <person name="Negishi M."/>
            <person name="Ohta I."/>
            <person name="Ohta T."/>
            <person name="Okamoto M."/>
            <person name="Ono N."/>
            <person name="Saji S."/>
            <person name="Sakaguchi M."/>
            <person name="Sakai K."/>
            <person name="Shibata M."/>
            <person name="Shimokawa T."/>
            <person name="Song J."/>
            <person name="Takazaki Y."/>
            <person name="Terasawa K."/>
            <person name="Tsugane M."/>
            <person name="Tsuji K."/>
            <person name="Ueda S."/>
            <person name="Waki K."/>
            <person name="Yamagata H."/>
            <person name="Yamamoto M."/>
            <person name="Yamamoto S."/>
            <person name="Yamane H."/>
            <person name="Yoshiki S."/>
            <person name="Yoshihara R."/>
            <person name="Yukawa K."/>
            <person name="Zhong H."/>
            <person name="Yano M."/>
            <person name="Yuan Q."/>
            <person name="Ouyang S."/>
            <person name="Liu J."/>
            <person name="Jones K.M."/>
            <person name="Gansberger K."/>
            <person name="Moffat K."/>
            <person name="Hill J."/>
            <person name="Bera J."/>
            <person name="Fadrosh D."/>
            <person name="Jin S."/>
            <person name="Johri S."/>
            <person name="Kim M."/>
            <person name="Overton L."/>
            <person name="Reardon M."/>
            <person name="Tsitrin T."/>
            <person name="Vuong H."/>
            <person name="Weaver B."/>
            <person name="Ciecko A."/>
            <person name="Tallon L."/>
            <person name="Jackson J."/>
            <person name="Pai G."/>
            <person name="Aken S.V."/>
            <person name="Utterback T."/>
            <person name="Reidmuller S."/>
            <person name="Feldblyum T."/>
            <person name="Hsiao J."/>
            <person name="Zismann V."/>
            <person name="Iobst S."/>
            <person name="de Vazeille A.R."/>
            <person name="Buell C.R."/>
            <person name="Ying K."/>
            <person name="Li Y."/>
            <person name="Lu T."/>
            <person name="Huang Y."/>
            <person name="Zhao Q."/>
            <person name="Feng Q."/>
            <person name="Zhang L."/>
            <person name="Zhu J."/>
            <person name="Weng Q."/>
            <person name="Mu J."/>
            <person name="Lu Y."/>
            <person name="Fan D."/>
            <person name="Liu Y."/>
            <person name="Guan J."/>
            <person name="Zhang Y."/>
            <person name="Yu S."/>
            <person name="Liu X."/>
            <person name="Zhang Y."/>
            <person name="Hong G."/>
            <person name="Han B."/>
            <person name="Choisne N."/>
            <person name="Demange N."/>
            <person name="Orjeda G."/>
            <person name="Samain S."/>
            <person name="Cattolico L."/>
            <person name="Pelletier E."/>
            <person name="Couloux A."/>
            <person name="Segurens B."/>
            <person name="Wincker P."/>
            <person name="D'Hont A."/>
            <person name="Scarpelli C."/>
            <person name="Weissenbach J."/>
            <person name="Salanoubat M."/>
            <person name="Quetier F."/>
            <person name="Yu Y."/>
            <person name="Kim H.R."/>
            <person name="Rambo T."/>
            <person name="Currie J."/>
            <person name="Collura K."/>
            <person name="Luo M."/>
            <person name="Yang T."/>
            <person name="Ammiraju J.S.S."/>
            <person name="Engler F."/>
            <person name="Soderlund C."/>
            <person name="Wing R.A."/>
            <person name="Palmer L.E."/>
            <person name="de la Bastide M."/>
            <person name="Spiegel L."/>
            <person name="Nascimento L."/>
            <person name="Zutavern T."/>
            <person name="O'Shaughnessy A."/>
            <person name="Dike S."/>
            <person name="Dedhia N."/>
            <person name="Preston R."/>
            <person name="Balija V."/>
            <person name="McCombie W.R."/>
            <person name="Chow T."/>
            <person name="Chen H."/>
            <person name="Chung M."/>
            <person name="Chen C."/>
            <person name="Shaw J."/>
            <person name="Wu H."/>
            <person name="Hsiao K."/>
            <person name="Chao Y."/>
            <person name="Chu M."/>
            <person name="Cheng C."/>
            <person name="Hour A."/>
            <person name="Lee P."/>
            <person name="Lin S."/>
            <person name="Lin Y."/>
            <person name="Liou J."/>
            <person name="Liu S."/>
            <person name="Hsing Y."/>
            <person name="Raghuvanshi S."/>
            <person name="Mohanty A."/>
            <person name="Bharti A.K."/>
            <person name="Gaur A."/>
            <person name="Gupta V."/>
            <person name="Kumar D."/>
            <person name="Ravi V."/>
            <person name="Vij S."/>
            <person name="Kapur A."/>
            <person name="Khurana P."/>
            <person name="Khurana P."/>
            <person name="Khurana J.P."/>
            <person name="Tyagi A.K."/>
            <person name="Gaikwad K."/>
            <person name="Singh A."/>
            <person name="Dalal V."/>
            <person name="Srivastava S."/>
            <person name="Dixit A."/>
            <person name="Pal A.K."/>
            <person name="Ghazi I.A."/>
            <person name="Yadav M."/>
            <person name="Pandit A."/>
            <person name="Bhargava A."/>
            <person name="Sureshbabu K."/>
            <person name="Batra K."/>
            <person name="Sharma T.R."/>
            <person name="Mohapatra T."/>
            <person name="Singh N.K."/>
            <person name="Messing J."/>
            <person name="Nelson A.B."/>
            <person name="Fuks G."/>
            <person name="Kavchok S."/>
            <person name="Keizer G."/>
            <person name="Linton E."/>
            <person name="Llaca V."/>
            <person name="Song R."/>
            <person name="Tanyolac B."/>
            <person name="Young S."/>
            <person name="Ho-Il K."/>
            <person name="Hahn J.H."/>
            <person name="Sangsakoo G."/>
            <person name="Vanavichit A."/>
            <person name="de Mattos Luiz.A.T."/>
            <person name="Zimmer P.D."/>
            <person name="Malone G."/>
            <person name="Dellagostin O."/>
            <person name="de Oliveira A.C."/>
            <person name="Bevan M."/>
            <person name="Bancroft I."/>
            <person name="Minx P."/>
            <person name="Cordum H."/>
            <person name="Wilson R."/>
            <person name="Cheng Z."/>
            <person name="Jin W."/>
            <person name="Jiang J."/>
            <person name="Leong S.A."/>
            <person name="Iwama H."/>
            <person name="Gojobori T."/>
            <person name="Itoh T."/>
            <person name="Niimura Y."/>
            <person name="Fujii Y."/>
            <person name="Habara T."/>
            <person name="Sakai H."/>
            <person name="Sato Y."/>
            <person name="Wilson G."/>
            <person name="Kumar K."/>
            <person name="McCouch S."/>
            <person name="Juretic N."/>
            <person name="Hoen D."/>
            <person name="Wright S."/>
            <person name="Bruskiewich R."/>
            <person name="Bureau T."/>
            <person name="Miyao A."/>
            <person name="Hirochika H."/>
            <person name="Nishikawa T."/>
            <person name="Kadowaki K."/>
            <person name="Sugiura M."/>
            <person name="Burr B."/>
            <person name="Sasaki T."/>
        </authorList>
    </citation>
    <scope>NUCLEOTIDE SEQUENCE [LARGE SCALE GENOMIC DNA]</scope>
    <source>
        <strain evidence="3">cv. Nipponbare</strain>
    </source>
</reference>
<evidence type="ECO:0000313" key="3">
    <source>
        <dbReference type="Proteomes" id="UP000000763"/>
    </source>
</evidence>
<dbReference type="HOGENOM" id="CLU_1889200_0_0_1"/>
<dbReference type="KEGG" id="dosa:Os06g0681000"/>
<evidence type="ECO:0000313" key="1">
    <source>
        <dbReference type="EMBL" id="BAD45885.1"/>
    </source>
</evidence>
<evidence type="ECO:0000313" key="2">
    <source>
        <dbReference type="EMBL" id="BAF20289.2"/>
    </source>
</evidence>
<organism evidence="1 3">
    <name type="scientific">Oryza sativa subsp. japonica</name>
    <name type="common">Rice</name>
    <dbReference type="NCBI Taxonomy" id="39947"/>
    <lineage>
        <taxon>Eukaryota</taxon>
        <taxon>Viridiplantae</taxon>
        <taxon>Streptophyta</taxon>
        <taxon>Embryophyta</taxon>
        <taxon>Tracheophyta</taxon>
        <taxon>Spermatophyta</taxon>
        <taxon>Magnoliopsida</taxon>
        <taxon>Liliopsida</taxon>
        <taxon>Poales</taxon>
        <taxon>Poaceae</taxon>
        <taxon>BOP clade</taxon>
        <taxon>Oryzoideae</taxon>
        <taxon>Oryzeae</taxon>
        <taxon>Oryzinae</taxon>
        <taxon>Oryza</taxon>
        <taxon>Oryza sativa</taxon>
    </lineage>
</organism>
<dbReference type="AlphaFoldDB" id="Q653Y2"/>
<dbReference type="EMBL" id="AP004797">
    <property type="protein sequence ID" value="BAD45885.1"/>
    <property type="molecule type" value="Genomic_DNA"/>
</dbReference>
<reference evidence="2" key="4">
    <citation type="journal article" date="2007" name="Genome Res.">
        <title>Curated Genome Annotation of Oryza sativa ssp. japonica and Comparative Genome Analysis with Arabidopsis thaliana.</title>
        <authorList>
            <consortium name="The Rice Annotation Project (RAP)"/>
            <person name="Itoh T."/>
            <person name="Tanaka T."/>
            <person name="Barrero R.A."/>
            <person name="Yamasaki C."/>
            <person name="Fujii Y."/>
            <person name="Hilton P.B."/>
            <person name="Antonio B.A."/>
            <person name="Aono H."/>
            <person name="Apweiler R."/>
            <person name="Bruskiewich R."/>
            <person name="Bureau T."/>
            <person name="Burr F."/>
            <person name="Costa de Oliveira A."/>
            <person name="Fuks G."/>
            <person name="Habara T."/>
            <person name="Haberer G."/>
            <person name="Han B."/>
            <person name="Harada E."/>
            <person name="Hiraki A.T."/>
            <person name="Hirochika H."/>
            <person name="Hoen D."/>
            <person name="Hokari H."/>
            <person name="Hosokawa S."/>
            <person name="Hsing Y."/>
            <person name="Ikawa H."/>
            <person name="Ikeo K."/>
            <person name="Imanishi T."/>
            <person name="Ito Y."/>
            <person name="Jaiswal P."/>
            <person name="Kanno M."/>
            <person name="Kawahara Y."/>
            <person name="Kawamura T."/>
            <person name="Kawashima H."/>
            <person name="Khurana J.P."/>
            <person name="Kikuchi S."/>
            <person name="Komatsu S."/>
            <person name="Koyanagi K.O."/>
            <person name="Kubooka H."/>
            <person name="Lieberherr D."/>
            <person name="Lin Y.C."/>
            <person name="Lonsdale D."/>
            <person name="Matsumoto T."/>
            <person name="Matsuya A."/>
            <person name="McCombie W.R."/>
            <person name="Messing J."/>
            <person name="Miyao A."/>
            <person name="Mulder N."/>
            <person name="Nagamura Y."/>
            <person name="Nam J."/>
            <person name="Namiki N."/>
            <person name="Numa H."/>
            <person name="Nurimoto S."/>
            <person name="O'donovan C."/>
            <person name="Ohyanagi H."/>
            <person name="Okido T."/>
            <person name="Oota S."/>
            <person name="Osato N."/>
            <person name="Palmer L.E."/>
            <person name="Quetier F."/>
            <person name="Raghuvanshi S."/>
            <person name="Saichi N."/>
            <person name="Sakai H."/>
            <person name="Sakai Y."/>
            <person name="Sakata K."/>
            <person name="Sakurai T."/>
            <person name="Sato F."/>
            <person name="Sato Y."/>
            <person name="Schoof H."/>
            <person name="Seki M."/>
            <person name="Shibata M."/>
            <person name="Shimizu Y."/>
            <person name="Shinozaki K."/>
            <person name="Shinso Y."/>
            <person name="Singh N.K."/>
            <person name="Smith-White B."/>
            <person name="Takeda J."/>
            <person name="Tanino M."/>
            <person name="Tatusova T."/>
            <person name="Thongjuea S."/>
            <person name="Todokoro F."/>
            <person name="Tsugane M."/>
            <person name="Tyagi A.K."/>
            <person name="Vanavichit A."/>
            <person name="Wang A."/>
            <person name="Wing R.A."/>
            <person name="Yamaguchi K."/>
            <person name="Yamamoto M."/>
            <person name="Yamamoto N."/>
            <person name="Yu Y."/>
            <person name="Zhang H."/>
            <person name="Zhao Q."/>
            <person name="Higo K."/>
            <person name="Burr B."/>
            <person name="Gojobori T."/>
            <person name="Sasaki T."/>
        </authorList>
    </citation>
    <scope>NUCLEOTIDE SEQUENCE</scope>
</reference>
<proteinExistence type="predicted"/>
<protein>
    <submittedName>
        <fullName evidence="2">Os06g0681000 protein</fullName>
    </submittedName>
</protein>
<reference evidence="2" key="8">
    <citation type="submission" date="2012-08" db="EMBL/GenBank/DDBJ databases">
        <title>The Second Rice Annotation Project Meeting (RAP2).</title>
        <authorList>
            <consortium name="The Rice Annotation Project (RAP)"/>
        </authorList>
    </citation>
    <scope>NUCLEOTIDE SEQUENCE</scope>
</reference>
<reference evidence="3" key="6">
    <citation type="journal article" date="2008" name="Nucleic Acids Res.">
        <title>The rice annotation project database (RAP-DB): 2008 update.</title>
        <authorList>
            <consortium name="The rice annotation project (RAP)"/>
        </authorList>
    </citation>
    <scope>GENOME REANNOTATION</scope>
    <source>
        <strain evidence="3">cv. Nipponbare</strain>
    </source>
</reference>
<name>Q653Y2_ORYSJ</name>